<dbReference type="AlphaFoldDB" id="A0A517NJC8"/>
<accession>A0A517NJC8</accession>
<name>A0A517NJC8_9BACT</name>
<dbReference type="EMBL" id="CP036525">
    <property type="protein sequence ID" value="QDT07241.1"/>
    <property type="molecule type" value="Genomic_DNA"/>
</dbReference>
<protein>
    <submittedName>
        <fullName evidence="1">Uncharacterized protein</fullName>
    </submittedName>
</protein>
<evidence type="ECO:0000313" key="1">
    <source>
        <dbReference type="EMBL" id="QDT07241.1"/>
    </source>
</evidence>
<reference evidence="1 2" key="1">
    <citation type="submission" date="2019-02" db="EMBL/GenBank/DDBJ databases">
        <title>Deep-cultivation of Planctomycetes and their phenomic and genomic characterization uncovers novel biology.</title>
        <authorList>
            <person name="Wiegand S."/>
            <person name="Jogler M."/>
            <person name="Boedeker C."/>
            <person name="Pinto D."/>
            <person name="Vollmers J."/>
            <person name="Rivas-Marin E."/>
            <person name="Kohn T."/>
            <person name="Peeters S.H."/>
            <person name="Heuer A."/>
            <person name="Rast P."/>
            <person name="Oberbeckmann S."/>
            <person name="Bunk B."/>
            <person name="Jeske O."/>
            <person name="Meyerdierks A."/>
            <person name="Storesund J.E."/>
            <person name="Kallscheuer N."/>
            <person name="Luecker S."/>
            <person name="Lage O.M."/>
            <person name="Pohl T."/>
            <person name="Merkel B.J."/>
            <person name="Hornburger P."/>
            <person name="Mueller R.-W."/>
            <person name="Bruemmer F."/>
            <person name="Labrenz M."/>
            <person name="Spormann A.M."/>
            <person name="Op den Camp H."/>
            <person name="Overmann J."/>
            <person name="Amann R."/>
            <person name="Jetten M.S.M."/>
            <person name="Mascher T."/>
            <person name="Medema M.H."/>
            <person name="Devos D.P."/>
            <person name="Kaster A.-K."/>
            <person name="Ovreas L."/>
            <person name="Rohde M."/>
            <person name="Galperin M.Y."/>
            <person name="Jogler C."/>
        </authorList>
    </citation>
    <scope>NUCLEOTIDE SEQUENCE [LARGE SCALE GENOMIC DNA]</scope>
    <source>
        <strain evidence="1 2">K22_7</strain>
    </source>
</reference>
<dbReference type="KEGG" id="rlc:K227x_56670"/>
<organism evidence="1 2">
    <name type="scientific">Rubripirellula lacrimiformis</name>
    <dbReference type="NCBI Taxonomy" id="1930273"/>
    <lineage>
        <taxon>Bacteria</taxon>
        <taxon>Pseudomonadati</taxon>
        <taxon>Planctomycetota</taxon>
        <taxon>Planctomycetia</taxon>
        <taxon>Pirellulales</taxon>
        <taxon>Pirellulaceae</taxon>
        <taxon>Rubripirellula</taxon>
    </lineage>
</organism>
<dbReference type="Proteomes" id="UP000318538">
    <property type="component" value="Chromosome"/>
</dbReference>
<evidence type="ECO:0000313" key="2">
    <source>
        <dbReference type="Proteomes" id="UP000318538"/>
    </source>
</evidence>
<keyword evidence="2" id="KW-1185">Reference proteome</keyword>
<sequence length="66" mass="7237">MILWEATILTGSLADVGHIVILNESGLDERKGRARKGDASSFQIRVEYESGILGVGNWLPAIQEVR</sequence>
<gene>
    <name evidence="1" type="ORF">K227x_56670</name>
</gene>
<proteinExistence type="predicted"/>